<sequence length="349" mass="38523">MSTSPASSSTLSAAERRTRHGGVFDTIVVQKVGFGPCGLASKDYNIHFKKVPHWGNNEKFVNARGGEFKAEFIGELVRGTVCHPMGNYAVPQKEADGVYVATLYNIIEDLSTPRVKMFVAQSDDSQLSDLINISTEPLYIKKLTPANDKVASPSKMTKVSYNKDNKDNDGSQGSSSDGSTGAFHVDLYWLFLVGDLFNPSLMPGYGGGWFNHSKNCKVQQLDIRDLRGDLIPPYDTWMWIKEGMLVFVKATLHVFNIDNHTVNLSAECKDNSSFGPVRPEIKELPVVNANETQSNHSDLLPFAEEVGEEVCDGPINFESMLDKGDARHIAKRGIDDMVEDEQLDPQTGV</sequence>
<keyword evidence="3" id="KW-1185">Reference proteome</keyword>
<organism evidence="2 3">
    <name type="scientific">Dendrothele bispora (strain CBS 962.96)</name>
    <dbReference type="NCBI Taxonomy" id="1314807"/>
    <lineage>
        <taxon>Eukaryota</taxon>
        <taxon>Fungi</taxon>
        <taxon>Dikarya</taxon>
        <taxon>Basidiomycota</taxon>
        <taxon>Agaricomycotina</taxon>
        <taxon>Agaricomycetes</taxon>
        <taxon>Agaricomycetidae</taxon>
        <taxon>Agaricales</taxon>
        <taxon>Agaricales incertae sedis</taxon>
        <taxon>Dendrothele</taxon>
    </lineage>
</organism>
<proteinExistence type="predicted"/>
<feature type="region of interest" description="Disordered" evidence="1">
    <location>
        <begin position="150"/>
        <end position="177"/>
    </location>
</feature>
<dbReference type="OrthoDB" id="3060725at2759"/>
<name>A0A4S8MNQ8_DENBC</name>
<protein>
    <submittedName>
        <fullName evidence="2">Uncharacterized protein</fullName>
    </submittedName>
</protein>
<dbReference type="EMBL" id="ML179055">
    <property type="protein sequence ID" value="THV04515.1"/>
    <property type="molecule type" value="Genomic_DNA"/>
</dbReference>
<evidence type="ECO:0000313" key="2">
    <source>
        <dbReference type="EMBL" id="THV04515.1"/>
    </source>
</evidence>
<evidence type="ECO:0000256" key="1">
    <source>
        <dbReference type="SAM" id="MobiDB-lite"/>
    </source>
</evidence>
<accession>A0A4S8MNQ8</accession>
<reference evidence="2 3" key="1">
    <citation type="journal article" date="2019" name="Nat. Ecol. Evol.">
        <title>Megaphylogeny resolves global patterns of mushroom evolution.</title>
        <authorList>
            <person name="Varga T."/>
            <person name="Krizsan K."/>
            <person name="Foldi C."/>
            <person name="Dima B."/>
            <person name="Sanchez-Garcia M."/>
            <person name="Sanchez-Ramirez S."/>
            <person name="Szollosi G.J."/>
            <person name="Szarkandi J.G."/>
            <person name="Papp V."/>
            <person name="Albert L."/>
            <person name="Andreopoulos W."/>
            <person name="Angelini C."/>
            <person name="Antonin V."/>
            <person name="Barry K.W."/>
            <person name="Bougher N.L."/>
            <person name="Buchanan P."/>
            <person name="Buyck B."/>
            <person name="Bense V."/>
            <person name="Catcheside P."/>
            <person name="Chovatia M."/>
            <person name="Cooper J."/>
            <person name="Damon W."/>
            <person name="Desjardin D."/>
            <person name="Finy P."/>
            <person name="Geml J."/>
            <person name="Haridas S."/>
            <person name="Hughes K."/>
            <person name="Justo A."/>
            <person name="Karasinski D."/>
            <person name="Kautmanova I."/>
            <person name="Kiss B."/>
            <person name="Kocsube S."/>
            <person name="Kotiranta H."/>
            <person name="LaButti K.M."/>
            <person name="Lechner B.E."/>
            <person name="Liimatainen K."/>
            <person name="Lipzen A."/>
            <person name="Lukacs Z."/>
            <person name="Mihaltcheva S."/>
            <person name="Morgado L.N."/>
            <person name="Niskanen T."/>
            <person name="Noordeloos M.E."/>
            <person name="Ohm R.A."/>
            <person name="Ortiz-Santana B."/>
            <person name="Ovrebo C."/>
            <person name="Racz N."/>
            <person name="Riley R."/>
            <person name="Savchenko A."/>
            <person name="Shiryaev A."/>
            <person name="Soop K."/>
            <person name="Spirin V."/>
            <person name="Szebenyi C."/>
            <person name="Tomsovsky M."/>
            <person name="Tulloss R.E."/>
            <person name="Uehling J."/>
            <person name="Grigoriev I.V."/>
            <person name="Vagvolgyi C."/>
            <person name="Papp T."/>
            <person name="Martin F.M."/>
            <person name="Miettinen O."/>
            <person name="Hibbett D.S."/>
            <person name="Nagy L.G."/>
        </authorList>
    </citation>
    <scope>NUCLEOTIDE SEQUENCE [LARGE SCALE GENOMIC DNA]</scope>
    <source>
        <strain evidence="2 3">CBS 962.96</strain>
    </source>
</reference>
<evidence type="ECO:0000313" key="3">
    <source>
        <dbReference type="Proteomes" id="UP000297245"/>
    </source>
</evidence>
<gene>
    <name evidence="2" type="ORF">K435DRAFT_850777</name>
</gene>
<dbReference type="AlphaFoldDB" id="A0A4S8MNQ8"/>
<dbReference type="Proteomes" id="UP000297245">
    <property type="component" value="Unassembled WGS sequence"/>
</dbReference>